<gene>
    <name evidence="1" type="ORF">FSB_LOCUS28317</name>
</gene>
<accession>A0A2N9GLJ1</accession>
<name>A0A2N9GLJ1_FAGSY</name>
<evidence type="ECO:0008006" key="2">
    <source>
        <dbReference type="Google" id="ProtNLM"/>
    </source>
</evidence>
<dbReference type="AlphaFoldDB" id="A0A2N9GLJ1"/>
<reference evidence="1" key="1">
    <citation type="submission" date="2018-02" db="EMBL/GenBank/DDBJ databases">
        <authorList>
            <person name="Cohen D.B."/>
            <person name="Kent A.D."/>
        </authorList>
    </citation>
    <scope>NUCLEOTIDE SEQUENCE</scope>
</reference>
<proteinExistence type="predicted"/>
<dbReference type="EMBL" id="OIVN01002090">
    <property type="protein sequence ID" value="SPD00435.1"/>
    <property type="molecule type" value="Genomic_DNA"/>
</dbReference>
<protein>
    <recommendedName>
        <fullName evidence="2">Reverse transcriptase zinc-binding domain-containing protein</fullName>
    </recommendedName>
</protein>
<evidence type="ECO:0000313" key="1">
    <source>
        <dbReference type="EMBL" id="SPD00435.1"/>
    </source>
</evidence>
<sequence length="214" mass="24484">MACLLCNNAIETQDYLFLHCDLARAVWFGADIPIIHLTEATITVDIWVKDLLKQHNDLNNNTYDLQMILTLLWFLQTSSNNAGNTGWVRNIVHATSWTPDTNWQVLITTAGGAAKNGTRHGMTYMGKNRDGQRMIILIEDKDIEQMWGSNHLSKWQLTTIFEDIKNLQQQHLSLHIKATPKQVLKETKSMALTASRTFLDVYHEYSMFCNSGSR</sequence>
<organism evidence="1">
    <name type="scientific">Fagus sylvatica</name>
    <name type="common">Beechnut</name>
    <dbReference type="NCBI Taxonomy" id="28930"/>
    <lineage>
        <taxon>Eukaryota</taxon>
        <taxon>Viridiplantae</taxon>
        <taxon>Streptophyta</taxon>
        <taxon>Embryophyta</taxon>
        <taxon>Tracheophyta</taxon>
        <taxon>Spermatophyta</taxon>
        <taxon>Magnoliopsida</taxon>
        <taxon>eudicotyledons</taxon>
        <taxon>Gunneridae</taxon>
        <taxon>Pentapetalae</taxon>
        <taxon>rosids</taxon>
        <taxon>fabids</taxon>
        <taxon>Fagales</taxon>
        <taxon>Fagaceae</taxon>
        <taxon>Fagus</taxon>
    </lineage>
</organism>